<feature type="region of interest" description="Disordered" evidence="1">
    <location>
        <begin position="251"/>
        <end position="270"/>
    </location>
</feature>
<feature type="compositionally biased region" description="Basic residues" evidence="1">
    <location>
        <begin position="58"/>
        <end position="74"/>
    </location>
</feature>
<gene>
    <name evidence="2" type="ORF">KVT40_002875</name>
</gene>
<protein>
    <submittedName>
        <fullName evidence="2">Uncharacterized protein</fullName>
    </submittedName>
</protein>
<organism evidence="2 3">
    <name type="scientific">Elsinoe batatas</name>
    <dbReference type="NCBI Taxonomy" id="2601811"/>
    <lineage>
        <taxon>Eukaryota</taxon>
        <taxon>Fungi</taxon>
        <taxon>Dikarya</taxon>
        <taxon>Ascomycota</taxon>
        <taxon>Pezizomycotina</taxon>
        <taxon>Dothideomycetes</taxon>
        <taxon>Dothideomycetidae</taxon>
        <taxon>Myriangiales</taxon>
        <taxon>Elsinoaceae</taxon>
        <taxon>Elsinoe</taxon>
    </lineage>
</organism>
<evidence type="ECO:0000313" key="3">
    <source>
        <dbReference type="Proteomes" id="UP000809789"/>
    </source>
</evidence>
<comment type="caution">
    <text evidence="2">The sequence shown here is derived from an EMBL/GenBank/DDBJ whole genome shotgun (WGS) entry which is preliminary data.</text>
</comment>
<reference evidence="2" key="1">
    <citation type="submission" date="2021-07" db="EMBL/GenBank/DDBJ databases">
        <title>Elsinoe batatas strain:CRI-CJ2 Genome sequencing and assembly.</title>
        <authorList>
            <person name="Huang L."/>
        </authorList>
    </citation>
    <scope>NUCLEOTIDE SEQUENCE</scope>
    <source>
        <strain evidence="2">CRI-CJ2</strain>
    </source>
</reference>
<accession>A0A8K0PEA8</accession>
<name>A0A8K0PEA8_9PEZI</name>
<proteinExistence type="predicted"/>
<feature type="compositionally biased region" description="Acidic residues" evidence="1">
    <location>
        <begin position="374"/>
        <end position="398"/>
    </location>
</feature>
<evidence type="ECO:0000313" key="2">
    <source>
        <dbReference type="EMBL" id="KAG8629010.1"/>
    </source>
</evidence>
<dbReference type="Proteomes" id="UP000809789">
    <property type="component" value="Unassembled WGS sequence"/>
</dbReference>
<dbReference type="EMBL" id="JAESVG020000003">
    <property type="protein sequence ID" value="KAG8629010.1"/>
    <property type="molecule type" value="Genomic_DNA"/>
</dbReference>
<dbReference type="OrthoDB" id="3847937at2759"/>
<evidence type="ECO:0000256" key="1">
    <source>
        <dbReference type="SAM" id="MobiDB-lite"/>
    </source>
</evidence>
<feature type="region of interest" description="Disordered" evidence="1">
    <location>
        <begin position="349"/>
        <end position="398"/>
    </location>
</feature>
<dbReference type="AlphaFoldDB" id="A0A8K0PEA8"/>
<keyword evidence="3" id="KW-1185">Reference proteome</keyword>
<sequence>MGPRSSPASPNDVVISAKSTIGRANAKSKGTATPKAMARTGESKKPKPAASGVAEKKAKSKHPTKQLGSKRKGKGRDVSEDDEEDYDHVEINDEQSEEGEAEQTCNTRRSGNIFADAGNYNRALEAVPTTQSSQWPTPDLNSATPFEQAMIIRSNIMMDKLDEIWKMVLTQGGRRQSHAGPTKSQEGGGLKKSSKAAFNKESSEHVDKVVLKHWNDWLSAAFVDLTRQHALDVLQVGNANARVAVVQMTSEANGEDGQEADGNTQAGSGVVEHPFTDEVQQMEDIDNGTDVVITKFFNRCCKQYCEDLSAKPGLNSVVGTGAPVTGRGTKRKAAVTARDGISKIAKADIAATAGPRSRSTGKTDPYYAKFDHNDQEEEEEDIDDDEDLQSSDNVHEDE</sequence>
<feature type="compositionally biased region" description="Acidic residues" evidence="1">
    <location>
        <begin position="79"/>
        <end position="101"/>
    </location>
</feature>
<feature type="region of interest" description="Disordered" evidence="1">
    <location>
        <begin position="1"/>
        <end position="106"/>
    </location>
</feature>
<feature type="region of interest" description="Disordered" evidence="1">
    <location>
        <begin position="172"/>
        <end position="199"/>
    </location>
</feature>